<gene>
    <name evidence="1" type="ORF">S01H4_56282</name>
</gene>
<reference evidence="1" key="1">
    <citation type="journal article" date="2014" name="Front. Microbiol.">
        <title>High frequency of phylogenetically diverse reductive dehalogenase-homologous genes in deep subseafloor sedimentary metagenomes.</title>
        <authorList>
            <person name="Kawai M."/>
            <person name="Futagami T."/>
            <person name="Toyoda A."/>
            <person name="Takaki Y."/>
            <person name="Nishi S."/>
            <person name="Hori S."/>
            <person name="Arai W."/>
            <person name="Tsubouchi T."/>
            <person name="Morono Y."/>
            <person name="Uchiyama I."/>
            <person name="Ito T."/>
            <person name="Fujiyama A."/>
            <person name="Inagaki F."/>
            <person name="Takami H."/>
        </authorList>
    </citation>
    <scope>NUCLEOTIDE SEQUENCE</scope>
    <source>
        <strain evidence="1">Expedition CK06-06</strain>
    </source>
</reference>
<accession>X1CXT3</accession>
<comment type="caution">
    <text evidence="1">The sequence shown here is derived from an EMBL/GenBank/DDBJ whole genome shotgun (WGS) entry which is preliminary data.</text>
</comment>
<organism evidence="1">
    <name type="scientific">marine sediment metagenome</name>
    <dbReference type="NCBI Taxonomy" id="412755"/>
    <lineage>
        <taxon>unclassified sequences</taxon>
        <taxon>metagenomes</taxon>
        <taxon>ecological metagenomes</taxon>
    </lineage>
</organism>
<sequence>MSKIKGRAVADPRYGSLVSKEKVWIKVCNPNFPQKKAERLLALPSLT</sequence>
<dbReference type="EMBL" id="BART01032597">
    <property type="protein sequence ID" value="GAH12652.1"/>
    <property type="molecule type" value="Genomic_DNA"/>
</dbReference>
<evidence type="ECO:0000313" key="1">
    <source>
        <dbReference type="EMBL" id="GAH12652.1"/>
    </source>
</evidence>
<proteinExistence type="predicted"/>
<name>X1CXT3_9ZZZZ</name>
<dbReference type="AlphaFoldDB" id="X1CXT3"/>
<protein>
    <submittedName>
        <fullName evidence="1">Uncharacterized protein</fullName>
    </submittedName>
</protein>